<dbReference type="EMBL" id="JAJFAZ020000008">
    <property type="protein sequence ID" value="KAI5313854.1"/>
    <property type="molecule type" value="Genomic_DNA"/>
</dbReference>
<organism evidence="1 2">
    <name type="scientific">Prunus dulcis</name>
    <name type="common">Almond</name>
    <name type="synonym">Amygdalus dulcis</name>
    <dbReference type="NCBI Taxonomy" id="3755"/>
    <lineage>
        <taxon>Eukaryota</taxon>
        <taxon>Viridiplantae</taxon>
        <taxon>Streptophyta</taxon>
        <taxon>Embryophyta</taxon>
        <taxon>Tracheophyta</taxon>
        <taxon>Spermatophyta</taxon>
        <taxon>Magnoliopsida</taxon>
        <taxon>eudicotyledons</taxon>
        <taxon>Gunneridae</taxon>
        <taxon>Pentapetalae</taxon>
        <taxon>rosids</taxon>
        <taxon>fabids</taxon>
        <taxon>Rosales</taxon>
        <taxon>Rosaceae</taxon>
        <taxon>Amygdaloideae</taxon>
        <taxon>Amygdaleae</taxon>
        <taxon>Prunus</taxon>
    </lineage>
</organism>
<evidence type="ECO:0000313" key="2">
    <source>
        <dbReference type="Proteomes" id="UP001054821"/>
    </source>
</evidence>
<reference evidence="1 2" key="1">
    <citation type="journal article" date="2022" name="G3 (Bethesda)">
        <title>Whole-genome sequence and methylome profiling of the almond [Prunus dulcis (Mill.) D.A. Webb] cultivar 'Nonpareil'.</title>
        <authorList>
            <person name="D'Amico-Willman K.M."/>
            <person name="Ouma W.Z."/>
            <person name="Meulia T."/>
            <person name="Sideli G.M."/>
            <person name="Gradziel T.M."/>
            <person name="Fresnedo-Ramirez J."/>
        </authorList>
    </citation>
    <scope>NUCLEOTIDE SEQUENCE [LARGE SCALE GENOMIC DNA]</scope>
    <source>
        <strain evidence="1">Clone GOH B32 T37-40</strain>
    </source>
</reference>
<dbReference type="Proteomes" id="UP001054821">
    <property type="component" value="Chromosome 8"/>
</dbReference>
<proteinExistence type="predicted"/>
<accession>A0AAD4YM39</accession>
<protein>
    <submittedName>
        <fullName evidence="1">Uncharacterized protein</fullName>
    </submittedName>
</protein>
<comment type="caution">
    <text evidence="1">The sequence shown here is derived from an EMBL/GenBank/DDBJ whole genome shotgun (WGS) entry which is preliminary data.</text>
</comment>
<gene>
    <name evidence="1" type="ORF">L3X38_043030</name>
</gene>
<keyword evidence="2" id="KW-1185">Reference proteome</keyword>
<dbReference type="AlphaFoldDB" id="A0AAD4YM39"/>
<name>A0AAD4YM39_PRUDU</name>
<evidence type="ECO:0000313" key="1">
    <source>
        <dbReference type="EMBL" id="KAI5313854.1"/>
    </source>
</evidence>
<sequence>MDPNLHESATPRQPPHTATEAVTLFSCSTMASATVQAVATIPPAVSAFETIALEPADVASHHGPMGGSTLHRLRLEQQCTLDSPPKLPRMRPWPC</sequence>